<keyword evidence="3" id="KW-1185">Reference proteome</keyword>
<keyword evidence="1" id="KW-0648">Protein biosynthesis</keyword>
<protein>
    <submittedName>
        <fullName evidence="2">Threonine--tRNA ligase</fullName>
    </submittedName>
</protein>
<dbReference type="Proteomes" id="UP000483261">
    <property type="component" value="Unassembled WGS sequence"/>
</dbReference>
<dbReference type="AlphaFoldDB" id="A0A6M1R3Q9"/>
<comment type="caution">
    <text evidence="2">The sequence shown here is derived from an EMBL/GenBank/DDBJ whole genome shotgun (WGS) entry which is preliminary data.</text>
</comment>
<dbReference type="GO" id="GO:0006435">
    <property type="term" value="P:threonyl-tRNA aminoacylation"/>
    <property type="evidence" value="ECO:0007669"/>
    <property type="project" value="TreeGrafter"/>
</dbReference>
<organism evidence="2 3">
    <name type="scientific">Nocardioides turkmenicus</name>
    <dbReference type="NCBI Taxonomy" id="2711220"/>
    <lineage>
        <taxon>Bacteria</taxon>
        <taxon>Bacillati</taxon>
        <taxon>Actinomycetota</taxon>
        <taxon>Actinomycetes</taxon>
        <taxon>Propionibacteriales</taxon>
        <taxon>Nocardioidaceae</taxon>
        <taxon>Nocardioides</taxon>
    </lineage>
</organism>
<dbReference type="PANTHER" id="PTHR11451">
    <property type="entry name" value="THREONINE-TRNA LIGASE"/>
    <property type="match status" value="1"/>
</dbReference>
<reference evidence="2 3" key="1">
    <citation type="submission" date="2020-02" db="EMBL/GenBank/DDBJ databases">
        <title>Whole-genome analyses of novel actinobacteria.</title>
        <authorList>
            <person name="Sahin N."/>
        </authorList>
    </citation>
    <scope>NUCLEOTIDE SEQUENCE [LARGE SCALE GENOMIC DNA]</scope>
    <source>
        <strain evidence="2 3">KC13</strain>
    </source>
</reference>
<evidence type="ECO:0000256" key="1">
    <source>
        <dbReference type="ARBA" id="ARBA00022917"/>
    </source>
</evidence>
<evidence type="ECO:0000313" key="3">
    <source>
        <dbReference type="Proteomes" id="UP000483261"/>
    </source>
</evidence>
<sequence>MNLDHRDLNRDLDIFATDPLAGPGLPLWLPDGAVVFAELERLAAELAAADGCVPVKTPVLGKRALFERSGHWAKFADDMFPPMAVG</sequence>
<keyword evidence="2" id="KW-0436">Ligase</keyword>
<dbReference type="EMBL" id="JAALAA010000015">
    <property type="protein sequence ID" value="NGN94620.1"/>
    <property type="molecule type" value="Genomic_DNA"/>
</dbReference>
<proteinExistence type="predicted"/>
<dbReference type="PANTHER" id="PTHR11451:SF56">
    <property type="entry name" value="THREONINE--TRNA LIGASE 1"/>
    <property type="match status" value="1"/>
</dbReference>
<gene>
    <name evidence="2" type="ORF">G5C66_17985</name>
</gene>
<feature type="non-terminal residue" evidence="2">
    <location>
        <position position="86"/>
    </location>
</feature>
<dbReference type="GO" id="GO:0004829">
    <property type="term" value="F:threonine-tRNA ligase activity"/>
    <property type="evidence" value="ECO:0007669"/>
    <property type="project" value="TreeGrafter"/>
</dbReference>
<accession>A0A6M1R3Q9</accession>
<dbReference type="SUPFAM" id="SSF55681">
    <property type="entry name" value="Class II aaRS and biotin synthetases"/>
    <property type="match status" value="1"/>
</dbReference>
<evidence type="ECO:0000313" key="2">
    <source>
        <dbReference type="EMBL" id="NGN94620.1"/>
    </source>
</evidence>
<dbReference type="Gene3D" id="3.30.930.10">
    <property type="entry name" value="Bira Bifunctional Protein, Domain 2"/>
    <property type="match status" value="1"/>
</dbReference>
<name>A0A6M1R3Q9_9ACTN</name>
<dbReference type="InterPro" id="IPR045864">
    <property type="entry name" value="aa-tRNA-synth_II/BPL/LPL"/>
</dbReference>